<dbReference type="InterPro" id="IPR006620">
    <property type="entry name" value="Pro_4_hyd_alph"/>
</dbReference>
<dbReference type="Pfam" id="PF13640">
    <property type="entry name" value="2OG-FeII_Oxy_3"/>
    <property type="match status" value="1"/>
</dbReference>
<gene>
    <name evidence="5" type="ORF">CW354_21155</name>
</gene>
<organism evidence="5 6">
    <name type="scientific">Hyphococcus luteus</name>
    <dbReference type="NCBI Taxonomy" id="2058213"/>
    <lineage>
        <taxon>Bacteria</taxon>
        <taxon>Pseudomonadati</taxon>
        <taxon>Pseudomonadota</taxon>
        <taxon>Alphaproteobacteria</taxon>
        <taxon>Parvularculales</taxon>
        <taxon>Parvularculaceae</taxon>
        <taxon>Hyphococcus</taxon>
    </lineage>
</organism>
<sequence>MSYLPSNPSDPTLFSYDAVKDLGKELHEAYAAGDPFPHIAIDNFLPNDLIELCIEKFPKGPDPESVSFDRDQERYKTSYHPDYMEPALRHLFYSLNSRPFIKIVENITGIKGLVPDPYFLGGGFHETRQGGHLDMHADFNHHKPLDLERRVNVLIYLNRDWKVEYGGALELWKTDMSEQVQEIAPIANRCVMFTTTGKSMHGHPQPINHPDGESRRSIALYYYTPTWDPAKASKTTQFFARPGTHDRYDWQVRSNEILGDFLPPILNRQIAKVRRRLRAH</sequence>
<dbReference type="GO" id="GO:0005506">
    <property type="term" value="F:iron ion binding"/>
    <property type="evidence" value="ECO:0007669"/>
    <property type="project" value="InterPro"/>
</dbReference>
<proteinExistence type="predicted"/>
<dbReference type="OrthoDB" id="9783171at2"/>
<reference evidence="5 6" key="1">
    <citation type="submission" date="2017-12" db="EMBL/GenBank/DDBJ databases">
        <authorList>
            <person name="Hurst M.R.H."/>
        </authorList>
    </citation>
    <scope>NUCLEOTIDE SEQUENCE [LARGE SCALE GENOMIC DNA]</scope>
    <source>
        <strain evidence="5 6">SY-3-19</strain>
    </source>
</reference>
<dbReference type="Gene3D" id="2.60.120.620">
    <property type="entry name" value="q2cbj1_9rhob like domain"/>
    <property type="match status" value="1"/>
</dbReference>
<keyword evidence="3" id="KW-0560">Oxidoreductase</keyword>
<feature type="domain" description="Prolyl 4-hydroxylase alpha subunit" evidence="4">
    <location>
        <begin position="37"/>
        <end position="223"/>
    </location>
</feature>
<dbReference type="RefSeq" id="WP_104832095.1">
    <property type="nucleotide sequence ID" value="NZ_PJCH01000017.1"/>
</dbReference>
<evidence type="ECO:0000313" key="6">
    <source>
        <dbReference type="Proteomes" id="UP000239504"/>
    </source>
</evidence>
<dbReference type="GO" id="GO:0051213">
    <property type="term" value="F:dioxygenase activity"/>
    <property type="evidence" value="ECO:0007669"/>
    <property type="project" value="UniProtKB-KW"/>
</dbReference>
<comment type="cofactor">
    <cofactor evidence="1">
        <name>L-ascorbate</name>
        <dbReference type="ChEBI" id="CHEBI:38290"/>
    </cofactor>
</comment>
<keyword evidence="6" id="KW-1185">Reference proteome</keyword>
<dbReference type="InterPro" id="IPR044862">
    <property type="entry name" value="Pro_4_hyd_alph_FE2OG_OXY"/>
</dbReference>
<dbReference type="AlphaFoldDB" id="A0A2S7JYX9"/>
<protein>
    <submittedName>
        <fullName evidence="5">Proline hydroxylase</fullName>
    </submittedName>
</protein>
<evidence type="ECO:0000256" key="1">
    <source>
        <dbReference type="ARBA" id="ARBA00001961"/>
    </source>
</evidence>
<evidence type="ECO:0000256" key="3">
    <source>
        <dbReference type="ARBA" id="ARBA00023002"/>
    </source>
</evidence>
<dbReference type="InterPro" id="IPR051842">
    <property type="entry name" value="uS12_prolyl_hydroxylase"/>
</dbReference>
<evidence type="ECO:0000256" key="2">
    <source>
        <dbReference type="ARBA" id="ARBA00022964"/>
    </source>
</evidence>
<dbReference type="EMBL" id="PJCH01000017">
    <property type="protein sequence ID" value="PQA85455.1"/>
    <property type="molecule type" value="Genomic_DNA"/>
</dbReference>
<dbReference type="PANTHER" id="PTHR12117:SF0">
    <property type="entry name" value="PROLYL 3-HYDROXYLASE OGFOD1"/>
    <property type="match status" value="1"/>
</dbReference>
<dbReference type="GO" id="GO:0031418">
    <property type="term" value="F:L-ascorbic acid binding"/>
    <property type="evidence" value="ECO:0007669"/>
    <property type="project" value="InterPro"/>
</dbReference>
<accession>A0A2S7JYX9</accession>
<name>A0A2S7JYX9_9PROT</name>
<dbReference type="PANTHER" id="PTHR12117">
    <property type="entry name" value="HISTONE ACETYLTRANSFERASE COMPLEX"/>
    <property type="match status" value="1"/>
</dbReference>
<comment type="caution">
    <text evidence="5">The sequence shown here is derived from an EMBL/GenBank/DDBJ whole genome shotgun (WGS) entry which is preliminary data.</text>
</comment>
<evidence type="ECO:0000259" key="4">
    <source>
        <dbReference type="SMART" id="SM00702"/>
    </source>
</evidence>
<evidence type="ECO:0000313" key="5">
    <source>
        <dbReference type="EMBL" id="PQA85455.1"/>
    </source>
</evidence>
<dbReference type="GO" id="GO:0016705">
    <property type="term" value="F:oxidoreductase activity, acting on paired donors, with incorporation or reduction of molecular oxygen"/>
    <property type="evidence" value="ECO:0007669"/>
    <property type="project" value="InterPro"/>
</dbReference>
<dbReference type="Proteomes" id="UP000239504">
    <property type="component" value="Unassembled WGS sequence"/>
</dbReference>
<keyword evidence="2" id="KW-0223">Dioxygenase</keyword>
<dbReference type="SMART" id="SM00702">
    <property type="entry name" value="P4Hc"/>
    <property type="match status" value="1"/>
</dbReference>